<evidence type="ECO:0000313" key="2">
    <source>
        <dbReference type="EMBL" id="CEM54807.1"/>
    </source>
</evidence>
<proteinExistence type="predicted"/>
<sequence>MFVQLAERWKRAKELNRQLQNAQRRLQAPAVRSLDSEGGGGERRVEGDGDEEMGGGGVALEGESEGEEMRVERGRDEAAFGGSKGEGREKKVEGDGDEKMGGGGVALDEEGEGEEMRIEREGEEELKESKLNSPRRLTIHFAPLKL</sequence>
<evidence type="ECO:0000256" key="1">
    <source>
        <dbReference type="SAM" id="MobiDB-lite"/>
    </source>
</evidence>
<feature type="compositionally biased region" description="Low complexity" evidence="1">
    <location>
        <begin position="19"/>
        <end position="28"/>
    </location>
</feature>
<feature type="region of interest" description="Disordered" evidence="1">
    <location>
        <begin position="19"/>
        <end position="132"/>
    </location>
</feature>
<feature type="compositionally biased region" description="Basic and acidic residues" evidence="1">
    <location>
        <begin position="85"/>
        <end position="100"/>
    </location>
</feature>
<reference evidence="2" key="1">
    <citation type="submission" date="2014-11" db="EMBL/GenBank/DDBJ databases">
        <authorList>
            <person name="Otto D Thomas"/>
            <person name="Naeem Raeece"/>
        </authorList>
    </citation>
    <scope>NUCLEOTIDE SEQUENCE</scope>
</reference>
<dbReference type="EMBL" id="CDMZ01005820">
    <property type="protein sequence ID" value="CEM54807.1"/>
    <property type="molecule type" value="Genomic_DNA"/>
</dbReference>
<feature type="compositionally biased region" description="Basic and acidic residues" evidence="1">
    <location>
        <begin position="67"/>
        <end position="78"/>
    </location>
</feature>
<name>A0A0G4IC65_9ALVE</name>
<gene>
    <name evidence="2" type="ORF">Cvel_2253</name>
</gene>
<dbReference type="AlphaFoldDB" id="A0A0G4IC65"/>
<accession>A0A0G4IC65</accession>
<dbReference type="VEuPathDB" id="CryptoDB:Cvel_2253"/>
<protein>
    <submittedName>
        <fullName evidence="2">Uncharacterized protein</fullName>
    </submittedName>
</protein>
<organism evidence="2">
    <name type="scientific">Chromera velia CCMP2878</name>
    <dbReference type="NCBI Taxonomy" id="1169474"/>
    <lineage>
        <taxon>Eukaryota</taxon>
        <taxon>Sar</taxon>
        <taxon>Alveolata</taxon>
        <taxon>Colpodellida</taxon>
        <taxon>Chromeraceae</taxon>
        <taxon>Chromera</taxon>
    </lineage>
</organism>